<evidence type="ECO:0000256" key="1">
    <source>
        <dbReference type="ARBA" id="ARBA00023015"/>
    </source>
</evidence>
<evidence type="ECO:0000259" key="5">
    <source>
        <dbReference type="PROSITE" id="PS50949"/>
    </source>
</evidence>
<dbReference type="InterPro" id="IPR036390">
    <property type="entry name" value="WH_DNA-bd_sf"/>
</dbReference>
<dbReference type="SUPFAM" id="SSF46785">
    <property type="entry name" value="Winged helix' DNA-binding domain"/>
    <property type="match status" value="1"/>
</dbReference>
<keyword evidence="3" id="KW-0804">Transcription</keyword>
<reference evidence="7" key="1">
    <citation type="journal article" date="2019" name="Int. J. Syst. Evol. Microbiol.">
        <title>The Global Catalogue of Microorganisms (GCM) 10K type strain sequencing project: providing services to taxonomists for standard genome sequencing and annotation.</title>
        <authorList>
            <consortium name="The Broad Institute Genomics Platform"/>
            <consortium name="The Broad Institute Genome Sequencing Center for Infectious Disease"/>
            <person name="Wu L."/>
            <person name="Ma J."/>
        </authorList>
    </citation>
    <scope>NUCLEOTIDE SEQUENCE [LARGE SCALE GENOMIC DNA]</scope>
    <source>
        <strain evidence="7">JCM 4805</strain>
    </source>
</reference>
<dbReference type="InterPro" id="IPR036388">
    <property type="entry name" value="WH-like_DNA-bd_sf"/>
</dbReference>
<dbReference type="InterPro" id="IPR000524">
    <property type="entry name" value="Tscrpt_reg_HTH_GntR"/>
</dbReference>
<keyword evidence="1" id="KW-0805">Transcription regulation</keyword>
<gene>
    <name evidence="6" type="ORF">GCM10010361_78610</name>
</gene>
<proteinExistence type="predicted"/>
<evidence type="ECO:0000313" key="7">
    <source>
        <dbReference type="Proteomes" id="UP001500909"/>
    </source>
</evidence>
<dbReference type="PANTHER" id="PTHR44846:SF17">
    <property type="entry name" value="GNTR-FAMILY TRANSCRIPTIONAL REGULATOR"/>
    <property type="match status" value="1"/>
</dbReference>
<dbReference type="Gene3D" id="1.10.10.10">
    <property type="entry name" value="Winged helix-like DNA-binding domain superfamily/Winged helix DNA-binding domain"/>
    <property type="match status" value="1"/>
</dbReference>
<comment type="caution">
    <text evidence="6">The sequence shown here is derived from an EMBL/GenBank/DDBJ whole genome shotgun (WGS) entry which is preliminary data.</text>
</comment>
<organism evidence="6 7">
    <name type="scientific">Streptomyces olivaceiscleroticus</name>
    <dbReference type="NCBI Taxonomy" id="68245"/>
    <lineage>
        <taxon>Bacteria</taxon>
        <taxon>Bacillati</taxon>
        <taxon>Actinomycetota</taxon>
        <taxon>Actinomycetes</taxon>
        <taxon>Kitasatosporales</taxon>
        <taxon>Streptomycetaceae</taxon>
        <taxon>Streptomyces</taxon>
    </lineage>
</organism>
<sequence>MTQAEIIKALTAEIDRGELKFGDRLDTTRQLAEKYGTTYQTVANALSIMAGMGMVQVSRGWGTKVITGKPRKIKLGTFLSANEEVPTGATSWSKDTGKGSKETPSVVTQIVTTEADSDTGIPVGAHVVERSRTRFDPDQAPCQHKRTLVTVDMATLKPEGWAGLPPMMSPEDHAPPPGMSLAKWLGMGVVRVLYDICTAPASESASAALQLPNGTPCLRIVSRGVKADGTVAYATVTTAPLRTSISLEIHDGDGVGPVDPKAETEKGECR</sequence>
<evidence type="ECO:0000313" key="6">
    <source>
        <dbReference type="EMBL" id="GAA0501323.1"/>
    </source>
</evidence>
<accession>A0ABP3LJE1</accession>
<keyword evidence="2" id="KW-0238">DNA-binding</keyword>
<dbReference type="InterPro" id="IPR050679">
    <property type="entry name" value="Bact_HTH_transcr_reg"/>
</dbReference>
<dbReference type="Proteomes" id="UP001500909">
    <property type="component" value="Unassembled WGS sequence"/>
</dbReference>
<feature type="compositionally biased region" description="Basic and acidic residues" evidence="4">
    <location>
        <begin position="260"/>
        <end position="270"/>
    </location>
</feature>
<evidence type="ECO:0000256" key="4">
    <source>
        <dbReference type="SAM" id="MobiDB-lite"/>
    </source>
</evidence>
<dbReference type="EMBL" id="BAAABY010000070">
    <property type="protein sequence ID" value="GAA0501323.1"/>
    <property type="molecule type" value="Genomic_DNA"/>
</dbReference>
<dbReference type="SMART" id="SM00345">
    <property type="entry name" value="HTH_GNTR"/>
    <property type="match status" value="1"/>
</dbReference>
<feature type="domain" description="HTH gntR-type" evidence="5">
    <location>
        <begin position="1"/>
        <end position="68"/>
    </location>
</feature>
<evidence type="ECO:0000256" key="3">
    <source>
        <dbReference type="ARBA" id="ARBA00023163"/>
    </source>
</evidence>
<dbReference type="RefSeq" id="WP_346100524.1">
    <property type="nucleotide sequence ID" value="NZ_BAAABY010000070.1"/>
</dbReference>
<keyword evidence="7" id="KW-1185">Reference proteome</keyword>
<name>A0ABP3LJE1_9ACTN</name>
<protein>
    <recommendedName>
        <fullName evidence="5">HTH gntR-type domain-containing protein</fullName>
    </recommendedName>
</protein>
<dbReference type="PANTHER" id="PTHR44846">
    <property type="entry name" value="MANNOSYL-D-GLYCERATE TRANSPORT/METABOLISM SYSTEM REPRESSOR MNGR-RELATED"/>
    <property type="match status" value="1"/>
</dbReference>
<dbReference type="Pfam" id="PF00392">
    <property type="entry name" value="GntR"/>
    <property type="match status" value="1"/>
</dbReference>
<feature type="region of interest" description="Disordered" evidence="4">
    <location>
        <begin position="249"/>
        <end position="270"/>
    </location>
</feature>
<dbReference type="Gene3D" id="3.40.1410.10">
    <property type="entry name" value="Chorismate lyase-like"/>
    <property type="match status" value="1"/>
</dbReference>
<dbReference type="PROSITE" id="PS50949">
    <property type="entry name" value="HTH_GNTR"/>
    <property type="match status" value="1"/>
</dbReference>
<evidence type="ECO:0000256" key="2">
    <source>
        <dbReference type="ARBA" id="ARBA00023125"/>
    </source>
</evidence>
<dbReference type="InterPro" id="IPR028978">
    <property type="entry name" value="Chorismate_lyase_/UTRA_dom_sf"/>
</dbReference>
<dbReference type="SUPFAM" id="SSF64288">
    <property type="entry name" value="Chorismate lyase-like"/>
    <property type="match status" value="1"/>
</dbReference>